<keyword evidence="2" id="KW-1185">Reference proteome</keyword>
<dbReference type="AlphaFoldDB" id="A0A8J3M7X4"/>
<comment type="caution">
    <text evidence="1">The sequence shown here is derived from an EMBL/GenBank/DDBJ whole genome shotgun (WGS) entry which is preliminary data.</text>
</comment>
<protein>
    <submittedName>
        <fullName evidence="1">Uncharacterized protein</fullName>
    </submittedName>
</protein>
<reference evidence="1" key="1">
    <citation type="journal article" date="2014" name="Int. J. Syst. Evol. Microbiol.">
        <title>Complete genome sequence of Corynebacterium casei LMG S-19264T (=DSM 44701T), isolated from a smear-ripened cheese.</title>
        <authorList>
            <consortium name="US DOE Joint Genome Institute (JGI-PGF)"/>
            <person name="Walter F."/>
            <person name="Albersmeier A."/>
            <person name="Kalinowski J."/>
            <person name="Ruckert C."/>
        </authorList>
    </citation>
    <scope>NUCLEOTIDE SEQUENCE</scope>
    <source>
        <strain evidence="1">KCTC 42650</strain>
    </source>
</reference>
<dbReference type="Proteomes" id="UP000626220">
    <property type="component" value="Unassembled WGS sequence"/>
</dbReference>
<gene>
    <name evidence="1" type="ORF">GCM10017056_28550</name>
</gene>
<name>A0A8J3M7X4_9RHOB</name>
<reference evidence="1" key="2">
    <citation type="submission" date="2020-09" db="EMBL/GenBank/DDBJ databases">
        <authorList>
            <person name="Sun Q."/>
            <person name="Kim S."/>
        </authorList>
    </citation>
    <scope>NUCLEOTIDE SEQUENCE</scope>
    <source>
        <strain evidence="1">KCTC 42650</strain>
    </source>
</reference>
<organism evidence="1 2">
    <name type="scientific">Seohaeicola zhoushanensis</name>
    <dbReference type="NCBI Taxonomy" id="1569283"/>
    <lineage>
        <taxon>Bacteria</taxon>
        <taxon>Pseudomonadati</taxon>
        <taxon>Pseudomonadota</taxon>
        <taxon>Alphaproteobacteria</taxon>
        <taxon>Rhodobacterales</taxon>
        <taxon>Roseobacteraceae</taxon>
        <taxon>Seohaeicola</taxon>
    </lineage>
</organism>
<accession>A0A8J3M7X4</accession>
<dbReference type="EMBL" id="BNCJ01000007">
    <property type="protein sequence ID" value="GHF55223.1"/>
    <property type="molecule type" value="Genomic_DNA"/>
</dbReference>
<proteinExistence type="predicted"/>
<sequence>MREKINRRSGLIIPDWEGWQCFLDGVLRCAARLRSVMAECGWQGMSLYGRITAERKPALLVDGGTAACSSRVDSPSETELPMWRGYDKQNRMDGLIIARGCPVAAGPHCMEGMS</sequence>
<evidence type="ECO:0000313" key="2">
    <source>
        <dbReference type="Proteomes" id="UP000626220"/>
    </source>
</evidence>
<evidence type="ECO:0000313" key="1">
    <source>
        <dbReference type="EMBL" id="GHF55223.1"/>
    </source>
</evidence>